<dbReference type="InterPro" id="IPR029016">
    <property type="entry name" value="GAF-like_dom_sf"/>
</dbReference>
<evidence type="ECO:0000256" key="2">
    <source>
        <dbReference type="ARBA" id="ARBA00023163"/>
    </source>
</evidence>
<dbReference type="Gene3D" id="3.30.450.40">
    <property type="match status" value="1"/>
</dbReference>
<keyword evidence="2" id="KW-0804">Transcription</keyword>
<feature type="domain" description="ANTAR" evidence="4">
    <location>
        <begin position="164"/>
        <end position="225"/>
    </location>
</feature>
<dbReference type="SUPFAM" id="SSF55781">
    <property type="entry name" value="GAF domain-like"/>
    <property type="match status" value="1"/>
</dbReference>
<dbReference type="GO" id="GO:0003723">
    <property type="term" value="F:RNA binding"/>
    <property type="evidence" value="ECO:0007669"/>
    <property type="project" value="InterPro"/>
</dbReference>
<dbReference type="RefSeq" id="WP_185447272.1">
    <property type="nucleotide sequence ID" value="NZ_CP043661.1"/>
</dbReference>
<dbReference type="InterPro" id="IPR036388">
    <property type="entry name" value="WH-like_DNA-bd_sf"/>
</dbReference>
<protein>
    <submittedName>
        <fullName evidence="5">GAF and ANTAR domain-containing protein</fullName>
    </submittedName>
</protein>
<dbReference type="InterPro" id="IPR003018">
    <property type="entry name" value="GAF"/>
</dbReference>
<dbReference type="Proteomes" id="UP000515563">
    <property type="component" value="Chromosome"/>
</dbReference>
<dbReference type="SMART" id="SM00065">
    <property type="entry name" value="GAF"/>
    <property type="match status" value="1"/>
</dbReference>
<dbReference type="PIRSF" id="PIRSF036625">
    <property type="entry name" value="GAF_ANTAR"/>
    <property type="match status" value="1"/>
</dbReference>
<evidence type="ECO:0000259" key="4">
    <source>
        <dbReference type="PROSITE" id="PS50921"/>
    </source>
</evidence>
<dbReference type="Gene3D" id="1.10.10.10">
    <property type="entry name" value="Winged helix-like DNA-binding domain superfamily/Winged helix DNA-binding domain"/>
    <property type="match status" value="1"/>
</dbReference>
<evidence type="ECO:0000256" key="3">
    <source>
        <dbReference type="SAM" id="MobiDB-lite"/>
    </source>
</evidence>
<accession>A0A7G6WW98</accession>
<organism evidence="5 6">
    <name type="scientific">Kribbella qitaiheensis</name>
    <dbReference type="NCBI Taxonomy" id="1544730"/>
    <lineage>
        <taxon>Bacteria</taxon>
        <taxon>Bacillati</taxon>
        <taxon>Actinomycetota</taxon>
        <taxon>Actinomycetes</taxon>
        <taxon>Propionibacteriales</taxon>
        <taxon>Kribbellaceae</taxon>
        <taxon>Kribbella</taxon>
    </lineage>
</organism>
<proteinExistence type="predicted"/>
<evidence type="ECO:0000256" key="1">
    <source>
        <dbReference type="ARBA" id="ARBA00023015"/>
    </source>
</evidence>
<dbReference type="PROSITE" id="PS50921">
    <property type="entry name" value="ANTAR"/>
    <property type="match status" value="1"/>
</dbReference>
<dbReference type="InterPro" id="IPR012074">
    <property type="entry name" value="GAF_ANTAR"/>
</dbReference>
<reference evidence="6" key="1">
    <citation type="submission" date="2019-09" db="EMBL/GenBank/DDBJ databases">
        <title>Antimicrobial potential of Antarctic Bacteria.</title>
        <authorList>
            <person name="Benaud N."/>
            <person name="Edwards R.J."/>
            <person name="Ferrari B.C."/>
        </authorList>
    </citation>
    <scope>NUCLEOTIDE SEQUENCE [LARGE SCALE GENOMIC DNA]</scope>
    <source>
        <strain evidence="6">SPB151</strain>
    </source>
</reference>
<feature type="region of interest" description="Disordered" evidence="3">
    <location>
        <begin position="230"/>
        <end position="257"/>
    </location>
</feature>
<name>A0A7G6WW98_9ACTN</name>
<dbReference type="Pfam" id="PF03861">
    <property type="entry name" value="ANTAR"/>
    <property type="match status" value="1"/>
</dbReference>
<dbReference type="EMBL" id="CP043661">
    <property type="protein sequence ID" value="QNE18263.1"/>
    <property type="molecule type" value="Genomic_DNA"/>
</dbReference>
<evidence type="ECO:0000313" key="5">
    <source>
        <dbReference type="EMBL" id="QNE18263.1"/>
    </source>
</evidence>
<evidence type="ECO:0000313" key="6">
    <source>
        <dbReference type="Proteomes" id="UP000515563"/>
    </source>
</evidence>
<dbReference type="Pfam" id="PF13185">
    <property type="entry name" value="GAF_2"/>
    <property type="match status" value="1"/>
</dbReference>
<keyword evidence="6" id="KW-1185">Reference proteome</keyword>
<sequence length="257" mass="27286">MSGTGHGTIDNTSDVFADLAMELYESVGVEHTAAAVLQFVLPAVGCSHAAMVLAHRSGRPAIAAVTDPIMETVSQLQMDTGDGPLIVALADGIPVLVRDSTTDARWPEWATKTCELGLRTVLQVPLRTGQRTTGVLTFGSSGPDAFDAGDEAIAHILGLHAAIAMGTARHEETLHQAADARKLIGQAMGILMERYSLDDEQAFATLRRYSQDNNIKLHTVALRLIATRNLPGRSAPPSNSDIAQMTRGRPASVQPST</sequence>
<dbReference type="SMART" id="SM01012">
    <property type="entry name" value="ANTAR"/>
    <property type="match status" value="1"/>
</dbReference>
<dbReference type="AlphaFoldDB" id="A0A7G6WW98"/>
<gene>
    <name evidence="5" type="ORF">F1D05_10580</name>
</gene>
<dbReference type="KEGG" id="kqi:F1D05_10580"/>
<dbReference type="InterPro" id="IPR005561">
    <property type="entry name" value="ANTAR"/>
</dbReference>
<keyword evidence="1" id="KW-0805">Transcription regulation</keyword>
<reference evidence="5 6" key="2">
    <citation type="journal article" date="2020" name="Microbiol. Resour. Announc.">
        <title>Antarctic desert soil bacteria exhibit high novel natural product potential, evaluated through long-read genome sequencing and comparative genomics.</title>
        <authorList>
            <person name="Benaud N."/>
            <person name="Edwards R.J."/>
            <person name="Amos T.G."/>
            <person name="D'Agostino P.M."/>
            <person name="Gutierrez-Chavez C."/>
            <person name="Montgomery K."/>
            <person name="Nicetic I."/>
            <person name="Ferrari B.C."/>
        </authorList>
    </citation>
    <scope>NUCLEOTIDE SEQUENCE [LARGE SCALE GENOMIC DNA]</scope>
    <source>
        <strain evidence="5 6">SPB151</strain>
    </source>
</reference>